<reference evidence="1 2" key="1">
    <citation type="submission" date="2024-07" db="EMBL/GenBank/DDBJ databases">
        <title>Uliginosibacterium flavum JJ3220;KACC:17644.</title>
        <authorList>
            <person name="Kim M.K."/>
        </authorList>
    </citation>
    <scope>NUCLEOTIDE SEQUENCE [LARGE SCALE GENOMIC DNA]</scope>
    <source>
        <strain evidence="1 2">KACC:17644</strain>
    </source>
</reference>
<organism evidence="1 2">
    <name type="scientific">Uliginosibacterium flavum</name>
    <dbReference type="NCBI Taxonomy" id="1396831"/>
    <lineage>
        <taxon>Bacteria</taxon>
        <taxon>Pseudomonadati</taxon>
        <taxon>Pseudomonadota</taxon>
        <taxon>Betaproteobacteria</taxon>
        <taxon>Rhodocyclales</taxon>
        <taxon>Zoogloeaceae</taxon>
        <taxon>Uliginosibacterium</taxon>
    </lineage>
</organism>
<gene>
    <name evidence="1" type="ORF">ABXR19_17040</name>
</gene>
<dbReference type="RefSeq" id="WP_354602359.1">
    <property type="nucleotide sequence ID" value="NZ_JBEWZI010000024.1"/>
</dbReference>
<proteinExistence type="predicted"/>
<evidence type="ECO:0000313" key="1">
    <source>
        <dbReference type="EMBL" id="MET7015900.1"/>
    </source>
</evidence>
<comment type="caution">
    <text evidence="1">The sequence shown here is derived from an EMBL/GenBank/DDBJ whole genome shotgun (WGS) entry which is preliminary data.</text>
</comment>
<evidence type="ECO:0000313" key="2">
    <source>
        <dbReference type="Proteomes" id="UP001549691"/>
    </source>
</evidence>
<name>A0ABV2TQU3_9RHOO</name>
<sequence>MKTAVLFLFLMNLTGCTTEAWYEGSRQSAEARCRSQPPSEFDRCMAQVNRQPYEDYEKARKAPKPQ</sequence>
<dbReference type="EMBL" id="JBEWZI010000024">
    <property type="protein sequence ID" value="MET7015900.1"/>
    <property type="molecule type" value="Genomic_DNA"/>
</dbReference>
<protein>
    <recommendedName>
        <fullName evidence="3">Lipoprotein</fullName>
    </recommendedName>
</protein>
<accession>A0ABV2TQU3</accession>
<dbReference type="Proteomes" id="UP001549691">
    <property type="component" value="Unassembled WGS sequence"/>
</dbReference>
<keyword evidence="2" id="KW-1185">Reference proteome</keyword>
<evidence type="ECO:0008006" key="3">
    <source>
        <dbReference type="Google" id="ProtNLM"/>
    </source>
</evidence>